<keyword evidence="1" id="KW-0812">Transmembrane</keyword>
<proteinExistence type="predicted"/>
<protein>
    <submittedName>
        <fullName evidence="2">Uncharacterized protein</fullName>
    </submittedName>
</protein>
<sequence length="75" mass="9357">MKTKKEHFASTDENWENFWNWWEKQYNILMNELFGIKWVDTKWMSKRLLVILIVAIFYGICKRIFNTFDNLMYPQ</sequence>
<accession>A0A6C0FBA6</accession>
<keyword evidence="1" id="KW-1133">Transmembrane helix</keyword>
<feature type="transmembrane region" description="Helical" evidence="1">
    <location>
        <begin position="48"/>
        <end position="65"/>
    </location>
</feature>
<dbReference type="EMBL" id="MN738829">
    <property type="protein sequence ID" value="QHT38344.1"/>
    <property type="molecule type" value="Genomic_DNA"/>
</dbReference>
<keyword evidence="1" id="KW-0472">Membrane</keyword>
<dbReference type="AlphaFoldDB" id="A0A6C0FBA6"/>
<organism evidence="2">
    <name type="scientific">viral metagenome</name>
    <dbReference type="NCBI Taxonomy" id="1070528"/>
    <lineage>
        <taxon>unclassified sequences</taxon>
        <taxon>metagenomes</taxon>
        <taxon>organismal metagenomes</taxon>
    </lineage>
</organism>
<name>A0A6C0FBA6_9ZZZZ</name>
<reference evidence="2" key="1">
    <citation type="journal article" date="2020" name="Nature">
        <title>Giant virus diversity and host interactions through global metagenomics.</title>
        <authorList>
            <person name="Schulz F."/>
            <person name="Roux S."/>
            <person name="Paez-Espino D."/>
            <person name="Jungbluth S."/>
            <person name="Walsh D.A."/>
            <person name="Denef V.J."/>
            <person name="McMahon K.D."/>
            <person name="Konstantinidis K.T."/>
            <person name="Eloe-Fadrosh E.A."/>
            <person name="Kyrpides N.C."/>
            <person name="Woyke T."/>
        </authorList>
    </citation>
    <scope>NUCLEOTIDE SEQUENCE</scope>
    <source>
        <strain evidence="2">GVMAG-S-ERX556101-89</strain>
    </source>
</reference>
<evidence type="ECO:0000313" key="2">
    <source>
        <dbReference type="EMBL" id="QHT38344.1"/>
    </source>
</evidence>
<evidence type="ECO:0000256" key="1">
    <source>
        <dbReference type="SAM" id="Phobius"/>
    </source>
</evidence>